<evidence type="ECO:0000313" key="2">
    <source>
        <dbReference type="EMBL" id="SUZ64664.1"/>
    </source>
</evidence>
<dbReference type="InterPro" id="IPR025263">
    <property type="entry name" value="YhdP_central"/>
</dbReference>
<reference evidence="2" key="1">
    <citation type="submission" date="2018-05" db="EMBL/GenBank/DDBJ databases">
        <authorList>
            <person name="Lanie J.A."/>
            <person name="Ng W.-L."/>
            <person name="Kazmierczak K.M."/>
            <person name="Andrzejewski T.M."/>
            <person name="Davidsen T.M."/>
            <person name="Wayne K.J."/>
            <person name="Tettelin H."/>
            <person name="Glass J.I."/>
            <person name="Rusch D."/>
            <person name="Podicherti R."/>
            <person name="Tsui H.-C.T."/>
            <person name="Winkler M.E."/>
        </authorList>
    </citation>
    <scope>NUCLEOTIDE SEQUENCE</scope>
</reference>
<dbReference type="EMBL" id="UINC01000939">
    <property type="protein sequence ID" value="SUZ64664.1"/>
    <property type="molecule type" value="Genomic_DNA"/>
</dbReference>
<gene>
    <name evidence="2" type="ORF">METZ01_LOCUS17518</name>
</gene>
<name>A0A381PDH3_9ZZZZ</name>
<sequence>MFINIIRRIYRRALLLVLVALVLLAVYMSAGRLFMPGVSNYASFFENQIFKLTGLPASIESLTGGFEGFNPSIRINGLQLLVGSDQNRFPSDDTRALIFDSATIIIDIPRSLQQLRWVLLDFVVETLEVDVEQTAQGNWQLSGTSLAGDRGINLETFFEAFQRVSTLNLRNVVVNVETNLGNSFTLGNGLATVQNLGQSHFLHINANLEQSGEQIAFSFEVEGDELSEIDGQVYIDVPPTDFSGLLRGQPVADYRVEQLVGGGNLWVMLKDGQVDRVVTDAEVESVTLLGEDSDPITLENVSGVASLNRGPQGKAWEVAMANLSVTYEDHFWHRFNLYAYFLPDVSLSVRADNINLALVSELTASSGYLSADGQYRIEQYAPNGVLENFSLYVPLGNAAQQNLFLKSNLASLEMGSVKGSPNMWGINGYLQLDYDSSLNHVIGIAEVESDEFSINIPSLFTKVWDYTFVNGKLDFHIDLSNGQEMKLFSNVIVAESEAVDGRVQFNSRVRDFLDGEREAELELLVGVERVDAAQKSLYLPDGPTITGNLRESIKWLDRAIIEGEVYNSGVIFRGSSVRGSDPITKTFQSFYLLRDGELKFSEEWPHLEALSGYVLTNDNNIDIEVPIGSSLDIGLDGVQGEIRRNELGENRLTISGSLTGPTLSGLEYLQQAPVGDSLKTTFARWQVAGDFLARIGVKVPLNLGETDTTVRLGIELDENTINIPDYGLEVNQLSGPVVFDTTTGLELSQLTGQLFGQSAELELSSQSINGQIEKMLVNVKGSASPESLMDWPLQSGFVRDLLAQAQGLIDFSAELSVDQSTESVNQNRLVIDSDLTGASFSLPYPFAKTAPSNYPLHVEIEFGDEQSVSGSYGSDLVFDLKLLEGAIEDGVVYLGAQGSDGANLFASEIDGLAIVGELNRFVVEEWTDFFSGLSSIENPAESFADNVAFADILVGTMELYEQELPNVAVRIEPDDIGQGWLTKLASDSVQGWVTIPYLSEDYLQIDLDYLHLQGEEEEKIIDDTDLEEERIDVLARIDPRRLPPMRFTTDDFTIGPRPYGSWQFTLEPTAIGAEFSSLIFDFRGLRAGLDDPPPVDEETGEMIARYVPHFSWYYDGENHVSALRGILYADDIADVLTANGYAPSLESDDASFITDVNWPGTPAFFSASNLSGNIELEIYEGRFLQDSGGTGALKLISIINFDAIMRRLRLSDDLLRSGLGYDEITALVALDDGLVKIEDPLVISGPSSLYQVTGEIDLEEETILGEMYVTLPVSDNIPWVGLVTGNLPLAVGAYLFDRIFGAQVDSLTSAVYTLEGPWEGLQPEFKQAFGSPEPAEQRDSGIR</sequence>
<feature type="domain" description="YhdP central" evidence="1">
    <location>
        <begin position="6"/>
        <end position="1319"/>
    </location>
</feature>
<dbReference type="InterPro" id="IPR011836">
    <property type="entry name" value="YhdP"/>
</dbReference>
<organism evidence="2">
    <name type="scientific">marine metagenome</name>
    <dbReference type="NCBI Taxonomy" id="408172"/>
    <lineage>
        <taxon>unclassified sequences</taxon>
        <taxon>metagenomes</taxon>
        <taxon>ecological metagenomes</taxon>
    </lineage>
</organism>
<proteinExistence type="predicted"/>
<protein>
    <recommendedName>
        <fullName evidence="1">YhdP central domain-containing protein</fullName>
    </recommendedName>
</protein>
<evidence type="ECO:0000259" key="1">
    <source>
        <dbReference type="Pfam" id="PF13116"/>
    </source>
</evidence>
<accession>A0A381PDH3</accession>
<dbReference type="Pfam" id="PF13116">
    <property type="entry name" value="YhdP"/>
    <property type="match status" value="1"/>
</dbReference>
<dbReference type="PANTHER" id="PTHR38690:SF1">
    <property type="entry name" value="PROTEASE"/>
    <property type="match status" value="1"/>
</dbReference>
<dbReference type="PANTHER" id="PTHR38690">
    <property type="entry name" value="PROTEASE-RELATED"/>
    <property type="match status" value="1"/>
</dbReference>